<gene>
    <name evidence="2" type="ORF">L21SP5_02997</name>
</gene>
<sequence>MEDLFYEATHSTPGIALNSSTGTIELYGRSIPENAMNVYKPVLNWLDKYSVQPKETTTLNFKIEFFNTSSSKFILQILKKLEELHRQNFEVKVNWFYNDEDILDLAEDYKELVKIPFAFHEAVLK</sequence>
<name>A0A0S2I2L2_9BACT</name>
<keyword evidence="3" id="KW-1185">Reference proteome</keyword>
<protein>
    <recommendedName>
        <fullName evidence="1">SiaC family regulatory phosphoprotein domain-containing protein</fullName>
    </recommendedName>
</protein>
<evidence type="ECO:0000313" key="3">
    <source>
        <dbReference type="Proteomes" id="UP000064893"/>
    </source>
</evidence>
<evidence type="ECO:0000259" key="1">
    <source>
        <dbReference type="Pfam" id="PF09345"/>
    </source>
</evidence>
<dbReference type="KEGG" id="blq:L21SP5_02997"/>
<reference evidence="2 3" key="1">
    <citation type="submission" date="2015-11" db="EMBL/GenBank/DDBJ databases">
        <title>Description and complete genome sequence of a novel strain predominating in hypersaline microbial mats and representing a new family of the Bacteriodetes phylum.</title>
        <authorList>
            <person name="Spring S."/>
            <person name="Bunk B."/>
            <person name="Sproer C."/>
            <person name="Klenk H.-P."/>
        </authorList>
    </citation>
    <scope>NUCLEOTIDE SEQUENCE [LARGE SCALE GENOMIC DNA]</scope>
    <source>
        <strain evidence="2 3">L21-Spi-D4</strain>
    </source>
</reference>
<dbReference type="Pfam" id="PF09345">
    <property type="entry name" value="SiaC"/>
    <property type="match status" value="1"/>
</dbReference>
<accession>A0A0S2I2L2</accession>
<evidence type="ECO:0000313" key="2">
    <source>
        <dbReference type="EMBL" id="ALO16617.1"/>
    </source>
</evidence>
<dbReference type="EMBL" id="CP013118">
    <property type="protein sequence ID" value="ALO16617.1"/>
    <property type="molecule type" value="Genomic_DNA"/>
</dbReference>
<dbReference type="OrthoDB" id="5297629at2"/>
<dbReference type="STRING" id="1307839.L21SP5_02997"/>
<dbReference type="InterPro" id="IPR018530">
    <property type="entry name" value="SiaC"/>
</dbReference>
<dbReference type="AlphaFoldDB" id="A0A0S2I2L2"/>
<dbReference type="RefSeq" id="WP_057953973.1">
    <property type="nucleotide sequence ID" value="NZ_CP013118.1"/>
</dbReference>
<dbReference type="Proteomes" id="UP000064893">
    <property type="component" value="Chromosome"/>
</dbReference>
<proteinExistence type="predicted"/>
<organism evidence="2 3">
    <name type="scientific">Salinivirga cyanobacteriivorans</name>
    <dbReference type="NCBI Taxonomy" id="1307839"/>
    <lineage>
        <taxon>Bacteria</taxon>
        <taxon>Pseudomonadati</taxon>
        <taxon>Bacteroidota</taxon>
        <taxon>Bacteroidia</taxon>
        <taxon>Bacteroidales</taxon>
        <taxon>Salinivirgaceae</taxon>
        <taxon>Salinivirga</taxon>
    </lineage>
</organism>
<feature type="domain" description="SiaC family regulatory phosphoprotein" evidence="1">
    <location>
        <begin position="7"/>
        <end position="121"/>
    </location>
</feature>